<keyword evidence="4" id="KW-1185">Reference proteome</keyword>
<protein>
    <recommendedName>
        <fullName evidence="5">Bacterial spore germination immunoglobulin-like domain-containing protein</fullName>
    </recommendedName>
</protein>
<evidence type="ECO:0000313" key="4">
    <source>
        <dbReference type="Proteomes" id="UP001482520"/>
    </source>
</evidence>
<keyword evidence="2" id="KW-1133">Transmembrane helix</keyword>
<dbReference type="Proteomes" id="UP001482520">
    <property type="component" value="Unassembled WGS sequence"/>
</dbReference>
<keyword evidence="2" id="KW-0812">Transmembrane</keyword>
<gene>
    <name evidence="3" type="ORF">V6R90_12765</name>
</gene>
<feature type="region of interest" description="Disordered" evidence="1">
    <location>
        <begin position="1"/>
        <end position="32"/>
    </location>
</feature>
<evidence type="ECO:0000256" key="2">
    <source>
        <dbReference type="SAM" id="Phobius"/>
    </source>
</evidence>
<accession>A0ABV1P088</accession>
<evidence type="ECO:0000313" key="3">
    <source>
        <dbReference type="EMBL" id="MEQ7848149.1"/>
    </source>
</evidence>
<reference evidence="3 4" key="1">
    <citation type="submission" date="2024-02" db="EMBL/GenBank/DDBJ databases">
        <title>Full genome sequence of Nocardioides kribbensis.</title>
        <authorList>
            <person name="Poletto B.L."/>
            <person name="Silva G."/>
            <person name="Galante D."/>
            <person name="Campos K.R."/>
            <person name="Santos M.B.N."/>
            <person name="Sacchi C.T."/>
        </authorList>
    </citation>
    <scope>NUCLEOTIDE SEQUENCE [LARGE SCALE GENOMIC DNA]</scope>
    <source>
        <strain evidence="3 4">O4R</strain>
    </source>
</reference>
<evidence type="ECO:0000256" key="1">
    <source>
        <dbReference type="SAM" id="MobiDB-lite"/>
    </source>
</evidence>
<sequence>MAEHDDHDGTGGTGGTGGSSARTPAQEESHEVRRAVATGLAALLGVGLAVGLVLGGVALAVTRVAGVGDSGATSSASDTGSLYIPRFEDTGAPGGPEITLGGSATASATPSQSPSPTRSEKPDGDLTLNAGQTSVAPMGQIDLTGVFPTGEGAVLQVQRFAGGGWEDFPVTAVVSNQTFATYVQTSTPGVNRFRVLDPDSGTASNEVRVTVG</sequence>
<evidence type="ECO:0008006" key="5">
    <source>
        <dbReference type="Google" id="ProtNLM"/>
    </source>
</evidence>
<feature type="region of interest" description="Disordered" evidence="1">
    <location>
        <begin position="68"/>
        <end position="131"/>
    </location>
</feature>
<keyword evidence="2" id="KW-0472">Membrane</keyword>
<feature type="transmembrane region" description="Helical" evidence="2">
    <location>
        <begin position="40"/>
        <end position="61"/>
    </location>
</feature>
<organism evidence="3 4">
    <name type="scientific">Nocardioides kribbensis</name>
    <dbReference type="NCBI Taxonomy" id="305517"/>
    <lineage>
        <taxon>Bacteria</taxon>
        <taxon>Bacillati</taxon>
        <taxon>Actinomycetota</taxon>
        <taxon>Actinomycetes</taxon>
        <taxon>Propionibacteriales</taxon>
        <taxon>Nocardioidaceae</taxon>
        <taxon>Nocardioides</taxon>
    </lineage>
</organism>
<feature type="compositionally biased region" description="Low complexity" evidence="1">
    <location>
        <begin position="68"/>
        <end position="81"/>
    </location>
</feature>
<comment type="caution">
    <text evidence="3">The sequence shown here is derived from an EMBL/GenBank/DDBJ whole genome shotgun (WGS) entry which is preliminary data.</text>
</comment>
<feature type="compositionally biased region" description="Low complexity" evidence="1">
    <location>
        <begin position="103"/>
        <end position="117"/>
    </location>
</feature>
<name>A0ABV1P088_9ACTN</name>
<dbReference type="RefSeq" id="WP_193665631.1">
    <property type="nucleotide sequence ID" value="NZ_BAAAMM010000004.1"/>
</dbReference>
<proteinExistence type="predicted"/>
<dbReference type="EMBL" id="JBEGDP010000014">
    <property type="protein sequence ID" value="MEQ7848149.1"/>
    <property type="molecule type" value="Genomic_DNA"/>
</dbReference>